<dbReference type="EMBL" id="RFLX01000007">
    <property type="protein sequence ID" value="RMI24731.1"/>
    <property type="molecule type" value="Genomic_DNA"/>
</dbReference>
<dbReference type="SUPFAM" id="SSF52833">
    <property type="entry name" value="Thioredoxin-like"/>
    <property type="match status" value="1"/>
</dbReference>
<proteinExistence type="predicted"/>
<evidence type="ECO:0000259" key="1">
    <source>
        <dbReference type="PROSITE" id="PS50404"/>
    </source>
</evidence>
<evidence type="ECO:0000313" key="4">
    <source>
        <dbReference type="Proteomes" id="UP000274097"/>
    </source>
</evidence>
<dbReference type="CDD" id="cd03049">
    <property type="entry name" value="GST_N_3"/>
    <property type="match status" value="1"/>
</dbReference>
<dbReference type="InterPro" id="IPR004045">
    <property type="entry name" value="Glutathione_S-Trfase_N"/>
</dbReference>
<dbReference type="Gene3D" id="1.20.1050.10">
    <property type="match status" value="1"/>
</dbReference>
<sequence>MQLFYSATSPYARKVMVCALLRGLGDRIERIDVSPDLSPPELLAQNPLSKVPCLVTVEGLPVYDSPVICEYLDGLGTARPLFPKPGPERTGALVMQALADGIMDAALLRRIQQPFPQDEGRQKAGGRAQAAIARALDVLEAAPPQGLRDIGAVAVACALGYLDLRFADEPWREEHPKLAAWFAEVSRHPALAETEPA</sequence>
<dbReference type="PROSITE" id="PS50404">
    <property type="entry name" value="GST_NTER"/>
    <property type="match status" value="1"/>
</dbReference>
<dbReference type="EMBL" id="RAQU01000288">
    <property type="protein sequence ID" value="RKK01350.1"/>
    <property type="molecule type" value="Genomic_DNA"/>
</dbReference>
<dbReference type="Gene3D" id="3.40.30.10">
    <property type="entry name" value="Glutaredoxin"/>
    <property type="match status" value="1"/>
</dbReference>
<dbReference type="GO" id="GO:0016740">
    <property type="term" value="F:transferase activity"/>
    <property type="evidence" value="ECO:0007669"/>
    <property type="project" value="UniProtKB-KW"/>
</dbReference>
<dbReference type="Proteomes" id="UP000274097">
    <property type="component" value="Unassembled WGS sequence"/>
</dbReference>
<dbReference type="InParanoid" id="A0A3A9J611"/>
<gene>
    <name evidence="2" type="ORF">D6Z83_25435</name>
    <name evidence="3" type="ORF">EBE87_11315</name>
</gene>
<dbReference type="SUPFAM" id="SSF47616">
    <property type="entry name" value="GST C-terminal domain-like"/>
    <property type="match status" value="1"/>
</dbReference>
<dbReference type="OrthoDB" id="9795329at2"/>
<dbReference type="FunCoup" id="A0A3A9J611">
    <property type="interactions" value="20"/>
</dbReference>
<comment type="caution">
    <text evidence="2">The sequence shown here is derived from an EMBL/GenBank/DDBJ whole genome shotgun (WGS) entry which is preliminary data.</text>
</comment>
<dbReference type="RefSeq" id="WP_120640930.1">
    <property type="nucleotide sequence ID" value="NZ_RAQU01000288.1"/>
</dbReference>
<accession>A0A3A9J611</accession>
<dbReference type="Pfam" id="PF13409">
    <property type="entry name" value="GST_N_2"/>
    <property type="match status" value="1"/>
</dbReference>
<protein>
    <submittedName>
        <fullName evidence="2">Glutathione S-transferase</fullName>
    </submittedName>
</protein>
<keyword evidence="4" id="KW-1185">Reference proteome</keyword>
<feature type="domain" description="GST N-terminal" evidence="1">
    <location>
        <begin position="1"/>
        <end position="80"/>
    </location>
</feature>
<dbReference type="AlphaFoldDB" id="A0A3A9J611"/>
<name>A0A3A9J611_9PROT</name>
<dbReference type="InterPro" id="IPR050983">
    <property type="entry name" value="GST_Omega/HSP26"/>
</dbReference>
<dbReference type="CDD" id="cd03205">
    <property type="entry name" value="GST_C_6"/>
    <property type="match status" value="1"/>
</dbReference>
<dbReference type="Pfam" id="PF13410">
    <property type="entry name" value="GST_C_2"/>
    <property type="match status" value="1"/>
</dbReference>
<dbReference type="GO" id="GO:0005737">
    <property type="term" value="C:cytoplasm"/>
    <property type="evidence" value="ECO:0007669"/>
    <property type="project" value="TreeGrafter"/>
</dbReference>
<dbReference type="PANTHER" id="PTHR43968:SF6">
    <property type="entry name" value="GLUTATHIONE S-TRANSFERASE OMEGA"/>
    <property type="match status" value="1"/>
</dbReference>
<evidence type="ECO:0000313" key="5">
    <source>
        <dbReference type="Proteomes" id="UP000278036"/>
    </source>
</evidence>
<dbReference type="Proteomes" id="UP000278036">
    <property type="component" value="Unassembled WGS sequence"/>
</dbReference>
<dbReference type="InterPro" id="IPR036282">
    <property type="entry name" value="Glutathione-S-Trfase_C_sf"/>
</dbReference>
<organism evidence="2 5">
    <name type="scientific">Teichococcus wenyumeiae</name>
    <dbReference type="NCBI Taxonomy" id="2478470"/>
    <lineage>
        <taxon>Bacteria</taxon>
        <taxon>Pseudomonadati</taxon>
        <taxon>Pseudomonadota</taxon>
        <taxon>Alphaproteobacteria</taxon>
        <taxon>Acetobacterales</taxon>
        <taxon>Roseomonadaceae</taxon>
        <taxon>Roseomonas</taxon>
    </lineage>
</organism>
<evidence type="ECO:0000313" key="3">
    <source>
        <dbReference type="EMBL" id="RMI24731.1"/>
    </source>
</evidence>
<dbReference type="PANTHER" id="PTHR43968">
    <property type="match status" value="1"/>
</dbReference>
<keyword evidence="2" id="KW-0808">Transferase</keyword>
<dbReference type="InterPro" id="IPR036249">
    <property type="entry name" value="Thioredoxin-like_sf"/>
</dbReference>
<reference evidence="2 5" key="1">
    <citation type="submission" date="2018-09" db="EMBL/GenBank/DDBJ databases">
        <title>Roseomonas sp. nov., isolated from feces of Tibetan antelopes in the Qinghai-Tibet plateau, China.</title>
        <authorList>
            <person name="Tian Z."/>
        </authorList>
    </citation>
    <scope>NUCLEOTIDE SEQUENCE [LARGE SCALE GENOMIC DNA]</scope>
    <source>
        <strain evidence="3 4">Z23</strain>
        <strain evidence="2 5">Z24</strain>
    </source>
</reference>
<evidence type="ECO:0000313" key="2">
    <source>
        <dbReference type="EMBL" id="RKK01350.1"/>
    </source>
</evidence>